<evidence type="ECO:0000313" key="1">
    <source>
        <dbReference type="EMBL" id="LAA31904.1"/>
    </source>
</evidence>
<sequence>MSGVGSPLTYKVPLCKKLFTTRASNHVSGFPVLHSPFSSTAHAHTRRIVTERTSSSNPIASNVALGYYCSHNSLLSPQCHGAFVQCTTHAPSCGCGLVLQVGSGWFKTTDTARISVMPTPY</sequence>
<dbReference type="AlphaFoldDB" id="A0A2H6NG94"/>
<reference evidence="1" key="2">
    <citation type="submission" date="2017-12" db="EMBL/GenBank/DDBJ databases">
        <title>Coralsnake Venomics: Analyses of Venom Gland Transcriptomes and Proteomes of Six Brazilian Taxa.</title>
        <authorList>
            <person name="Aird S.D."/>
            <person name="Jorge da Silva N."/>
            <person name="Qiu L."/>
            <person name="Villar-Briones A."/>
            <person name="Aparecida-Saddi V."/>
            <person name="Campos-Telles M.P."/>
            <person name="Grau M."/>
            <person name="Mikheyev A.S."/>
        </authorList>
    </citation>
    <scope>NUCLEOTIDE SEQUENCE</scope>
    <source>
        <tissue evidence="1">Venom_gland</tissue>
    </source>
</reference>
<dbReference type="EMBL" id="IACI01097445">
    <property type="protein sequence ID" value="LAA31904.1"/>
    <property type="molecule type" value="Transcribed_RNA"/>
</dbReference>
<proteinExistence type="predicted"/>
<name>A0A2H6NG94_9SAUR</name>
<reference evidence="1" key="1">
    <citation type="submission" date="2017-07" db="EMBL/GenBank/DDBJ databases">
        <authorList>
            <person name="Mikheyev A."/>
            <person name="Grau M."/>
        </authorList>
    </citation>
    <scope>NUCLEOTIDE SEQUENCE</scope>
    <source>
        <tissue evidence="1">Venom_gland</tissue>
    </source>
</reference>
<organism evidence="1">
    <name type="scientific">Micrurus carvalhoi</name>
    <dbReference type="NCBI Taxonomy" id="3147026"/>
    <lineage>
        <taxon>Eukaryota</taxon>
        <taxon>Metazoa</taxon>
        <taxon>Chordata</taxon>
        <taxon>Craniata</taxon>
        <taxon>Vertebrata</taxon>
        <taxon>Euteleostomi</taxon>
        <taxon>Lepidosauria</taxon>
        <taxon>Squamata</taxon>
        <taxon>Bifurcata</taxon>
        <taxon>Unidentata</taxon>
        <taxon>Episquamata</taxon>
        <taxon>Toxicofera</taxon>
        <taxon>Serpentes</taxon>
        <taxon>Colubroidea</taxon>
        <taxon>Elapidae</taxon>
        <taxon>Elapinae</taxon>
        <taxon>Micrurus</taxon>
    </lineage>
</organism>
<accession>A0A2H6NG94</accession>
<protein>
    <submittedName>
        <fullName evidence="1">Uncharacterized protein</fullName>
    </submittedName>
</protein>